<sequence length="164" mass="18682">MKSIFVMGTGENRVDKNVAVTRTYQIYKDLVELRSVHDIVKEYSKSWGISEKMCYKYVNNAYEIFDIQMEKIFNNLANQQIIRLMNVGARALQDNKLDIVLKSLDLINKTSGIYTDNLKIDANVHADGVIQVNFAGIDLIPKSEEEAEIIDLETSVTEITSENE</sequence>
<gene>
    <name evidence="1" type="ORF">EZS27_004664</name>
</gene>
<dbReference type="AlphaFoldDB" id="A0A5J4SNZ3"/>
<evidence type="ECO:0000313" key="1">
    <source>
        <dbReference type="EMBL" id="KAA6347884.1"/>
    </source>
</evidence>
<dbReference type="EMBL" id="SNRY01000082">
    <property type="protein sequence ID" value="KAA6347884.1"/>
    <property type="molecule type" value="Genomic_DNA"/>
</dbReference>
<name>A0A5J4SNZ3_9ZZZZ</name>
<organism evidence="1">
    <name type="scientific">termite gut metagenome</name>
    <dbReference type="NCBI Taxonomy" id="433724"/>
    <lineage>
        <taxon>unclassified sequences</taxon>
        <taxon>metagenomes</taxon>
        <taxon>organismal metagenomes</taxon>
    </lineage>
</organism>
<reference evidence="1" key="1">
    <citation type="submission" date="2019-03" db="EMBL/GenBank/DDBJ databases">
        <title>Single cell metagenomics reveals metabolic interactions within the superorganism composed of flagellate Streblomastix strix and complex community of Bacteroidetes bacteria on its surface.</title>
        <authorList>
            <person name="Treitli S.C."/>
            <person name="Kolisko M."/>
            <person name="Husnik F."/>
            <person name="Keeling P."/>
            <person name="Hampl V."/>
        </authorList>
    </citation>
    <scope>NUCLEOTIDE SEQUENCE</scope>
    <source>
        <strain evidence="1">STM</strain>
    </source>
</reference>
<proteinExistence type="predicted"/>
<accession>A0A5J4SNZ3</accession>
<comment type="caution">
    <text evidence="1">The sequence shown here is derived from an EMBL/GenBank/DDBJ whole genome shotgun (WGS) entry which is preliminary data.</text>
</comment>
<protein>
    <submittedName>
        <fullName evidence="1">Uncharacterized protein</fullName>
    </submittedName>
</protein>